<feature type="compositionally biased region" description="Basic and acidic residues" evidence="1">
    <location>
        <begin position="19"/>
        <end position="30"/>
    </location>
</feature>
<feature type="compositionally biased region" description="Polar residues" evidence="1">
    <location>
        <begin position="34"/>
        <end position="54"/>
    </location>
</feature>
<accession>F2Q3L0</accession>
<evidence type="ECO:0000313" key="3">
    <source>
        <dbReference type="Proteomes" id="UP000009169"/>
    </source>
</evidence>
<evidence type="ECO:0000313" key="2">
    <source>
        <dbReference type="EMBL" id="EGE08728.1"/>
    </source>
</evidence>
<organism evidence="2 3">
    <name type="scientific">Trichophyton equinum (strain ATCC MYA-4606 / CBS 127.97)</name>
    <name type="common">Horse ringworm fungus</name>
    <dbReference type="NCBI Taxonomy" id="559882"/>
    <lineage>
        <taxon>Eukaryota</taxon>
        <taxon>Fungi</taxon>
        <taxon>Dikarya</taxon>
        <taxon>Ascomycota</taxon>
        <taxon>Pezizomycotina</taxon>
        <taxon>Eurotiomycetes</taxon>
        <taxon>Eurotiomycetidae</taxon>
        <taxon>Onygenales</taxon>
        <taxon>Arthrodermataceae</taxon>
        <taxon>Trichophyton</taxon>
    </lineage>
</organism>
<keyword evidence="3" id="KW-1185">Reference proteome</keyword>
<proteinExistence type="predicted"/>
<dbReference type="HOGENOM" id="CLU_2293681_0_0_1"/>
<dbReference type="VEuPathDB" id="FungiDB:TEQG_07686"/>
<name>F2Q3L0_TRIEC</name>
<evidence type="ECO:0000256" key="1">
    <source>
        <dbReference type="SAM" id="MobiDB-lite"/>
    </source>
</evidence>
<gene>
    <name evidence="2" type="ORF">TEQG_07686</name>
</gene>
<dbReference type="AlphaFoldDB" id="F2Q3L0"/>
<dbReference type="Proteomes" id="UP000009169">
    <property type="component" value="Unassembled WGS sequence"/>
</dbReference>
<protein>
    <submittedName>
        <fullName evidence="2">Uncharacterized protein</fullName>
    </submittedName>
</protein>
<reference evidence="3" key="1">
    <citation type="journal article" date="2012" name="MBio">
        <title>Comparative genome analysis of Trichophyton rubrum and related dermatophytes reveals candidate genes involved in infection.</title>
        <authorList>
            <person name="Martinez D.A."/>
            <person name="Oliver B.G."/>
            <person name="Graeser Y."/>
            <person name="Goldberg J.M."/>
            <person name="Li W."/>
            <person name="Martinez-Rossi N.M."/>
            <person name="Monod M."/>
            <person name="Shelest E."/>
            <person name="Barton R.C."/>
            <person name="Birch E."/>
            <person name="Brakhage A.A."/>
            <person name="Chen Z."/>
            <person name="Gurr S.J."/>
            <person name="Heiman D."/>
            <person name="Heitman J."/>
            <person name="Kosti I."/>
            <person name="Rossi A."/>
            <person name="Saif S."/>
            <person name="Samalova M."/>
            <person name="Saunders C.W."/>
            <person name="Shea T."/>
            <person name="Summerbell R.C."/>
            <person name="Xu J."/>
            <person name="Young S."/>
            <person name="Zeng Q."/>
            <person name="Birren B.W."/>
            <person name="Cuomo C.A."/>
            <person name="White T.C."/>
        </authorList>
    </citation>
    <scope>NUCLEOTIDE SEQUENCE [LARGE SCALE GENOMIC DNA]</scope>
    <source>
        <strain evidence="3">ATCC MYA-4606 / CBS 127.97</strain>
    </source>
</reference>
<sequence length="101" mass="10647">MVPPCLPCGDVLATRNLDTHAGEGERRYMARESGCNQPTSTTATTDIRSASTATGLAVASRPPSPNEGAYLADLPPPLRADQSGFDLVNTTPPPTRPERVN</sequence>
<dbReference type="EMBL" id="DS995785">
    <property type="protein sequence ID" value="EGE08728.1"/>
    <property type="molecule type" value="Genomic_DNA"/>
</dbReference>
<feature type="region of interest" description="Disordered" evidence="1">
    <location>
        <begin position="19"/>
        <end position="101"/>
    </location>
</feature>